<dbReference type="AlphaFoldDB" id="A0A7I7Y6W5"/>
<organism evidence="1 2">
    <name type="scientific">Mycolicibacterium confluentis</name>
    <dbReference type="NCBI Taxonomy" id="28047"/>
    <lineage>
        <taxon>Bacteria</taxon>
        <taxon>Bacillati</taxon>
        <taxon>Actinomycetota</taxon>
        <taxon>Actinomycetes</taxon>
        <taxon>Mycobacteriales</taxon>
        <taxon>Mycobacteriaceae</taxon>
        <taxon>Mycolicibacterium</taxon>
    </lineage>
</organism>
<gene>
    <name evidence="1" type="ORF">MCNF_52260</name>
</gene>
<sequence>MTQITYNKAAIADSADRVANNAAGMGDDYADVHNRTNALLGEFGGANATTYAYNQAEFMKSFEHLIDTVTKFAHTVHTVLGNATDTDNSLATLM</sequence>
<reference evidence="1" key="2">
    <citation type="submission" date="2020-02" db="EMBL/GenBank/DDBJ databases">
        <authorList>
            <person name="Matsumoto Y."/>
            <person name="Motooka D."/>
            <person name="Nakamura S."/>
        </authorList>
    </citation>
    <scope>NUCLEOTIDE SEQUENCE</scope>
    <source>
        <strain evidence="1">JCM 13671</strain>
    </source>
</reference>
<keyword evidence="2" id="KW-1185">Reference proteome</keyword>
<evidence type="ECO:0000313" key="1">
    <source>
        <dbReference type="EMBL" id="BBZ36621.1"/>
    </source>
</evidence>
<name>A0A7I7Y6W5_9MYCO</name>
<dbReference type="RefSeq" id="WP_085152327.1">
    <property type="nucleotide sequence ID" value="NZ_AP022612.1"/>
</dbReference>
<dbReference type="Gene3D" id="1.10.287.1060">
    <property type="entry name" value="ESAT-6-like"/>
    <property type="match status" value="1"/>
</dbReference>
<dbReference type="OrthoDB" id="4762157at2"/>
<dbReference type="Pfam" id="PF06013">
    <property type="entry name" value="WXG100"/>
    <property type="match status" value="1"/>
</dbReference>
<reference evidence="1" key="1">
    <citation type="journal article" date="2019" name="Emerg. Microbes Infect.">
        <title>Comprehensive subspecies identification of 175 nontuberculous mycobacteria species based on 7547 genomic profiles.</title>
        <authorList>
            <person name="Matsumoto Y."/>
            <person name="Kinjo T."/>
            <person name="Motooka D."/>
            <person name="Nabeya D."/>
            <person name="Jung N."/>
            <person name="Uechi K."/>
            <person name="Horii T."/>
            <person name="Iida T."/>
            <person name="Fujita J."/>
            <person name="Nakamura S."/>
        </authorList>
    </citation>
    <scope>NUCLEOTIDE SEQUENCE [LARGE SCALE GENOMIC DNA]</scope>
    <source>
        <strain evidence="1">JCM 13671</strain>
    </source>
</reference>
<accession>A0A7I7Y6W5</accession>
<dbReference type="EMBL" id="AP022612">
    <property type="protein sequence ID" value="BBZ36621.1"/>
    <property type="molecule type" value="Genomic_DNA"/>
</dbReference>
<dbReference type="SUPFAM" id="SSF140453">
    <property type="entry name" value="EsxAB dimer-like"/>
    <property type="match status" value="1"/>
</dbReference>
<dbReference type="Proteomes" id="UP000466931">
    <property type="component" value="Chromosome"/>
</dbReference>
<proteinExistence type="predicted"/>
<dbReference type="InterPro" id="IPR036689">
    <property type="entry name" value="ESAT-6-like_sf"/>
</dbReference>
<evidence type="ECO:0000313" key="2">
    <source>
        <dbReference type="Proteomes" id="UP000466931"/>
    </source>
</evidence>
<protein>
    <submittedName>
        <fullName evidence="1">Uncharacterized protein</fullName>
    </submittedName>
</protein>
<dbReference type="InterPro" id="IPR010310">
    <property type="entry name" value="T7SS_ESAT-6-like"/>
</dbReference>